<dbReference type="OrthoDB" id="5295362at2759"/>
<keyword evidence="2" id="KW-1185">Reference proteome</keyword>
<dbReference type="EMBL" id="AQGS01000546">
    <property type="protein sequence ID" value="EPS38493.1"/>
    <property type="molecule type" value="Genomic_DNA"/>
</dbReference>
<gene>
    <name evidence="1" type="ORF">H072_7765</name>
</gene>
<dbReference type="HOGENOM" id="CLU_1337470_0_0_1"/>
<evidence type="ECO:0000313" key="2">
    <source>
        <dbReference type="Proteomes" id="UP000015100"/>
    </source>
</evidence>
<evidence type="ECO:0000313" key="1">
    <source>
        <dbReference type="EMBL" id="EPS38493.1"/>
    </source>
</evidence>
<sequence length="205" mass="22800">MSSPVENFDISCDAYFSLTRGTMNLLAESARKGLALPVPAPQIIRKALGGAELTPTLDFPGIYYAATGEDRAIGELTAKRLVAVLSALSVEDRSSMDTPTVVSLLKMGLEWSASAEASLIRQFRAKHKKAYIITAHFYAGMWKIREIIKGLCQRGLWQEESGTVDGFWWMLTPKILCKKAVELLPGEPRERLSWVHDTIRELDTD</sequence>
<name>S8BGR2_DACHA</name>
<reference evidence="1 2" key="1">
    <citation type="journal article" date="2013" name="PLoS Genet.">
        <title>Genomic mechanisms accounting for the adaptation to parasitism in nematode-trapping fungi.</title>
        <authorList>
            <person name="Meerupati T."/>
            <person name="Andersson K.M."/>
            <person name="Friman E."/>
            <person name="Kumar D."/>
            <person name="Tunlid A."/>
            <person name="Ahren D."/>
        </authorList>
    </citation>
    <scope>NUCLEOTIDE SEQUENCE [LARGE SCALE GENOMIC DNA]</scope>
    <source>
        <strain evidence="1 2">CBS 200.50</strain>
    </source>
</reference>
<dbReference type="Proteomes" id="UP000015100">
    <property type="component" value="Unassembled WGS sequence"/>
</dbReference>
<accession>S8BGR2</accession>
<protein>
    <submittedName>
        <fullName evidence="1">Uncharacterized protein</fullName>
    </submittedName>
</protein>
<proteinExistence type="predicted"/>
<dbReference type="AlphaFoldDB" id="S8BGR2"/>
<reference evidence="2" key="2">
    <citation type="submission" date="2013-04" db="EMBL/GenBank/DDBJ databases">
        <title>Genomic mechanisms accounting for the adaptation to parasitism in nematode-trapping fungi.</title>
        <authorList>
            <person name="Ahren D.G."/>
        </authorList>
    </citation>
    <scope>NUCLEOTIDE SEQUENCE [LARGE SCALE GENOMIC DNA]</scope>
    <source>
        <strain evidence="2">CBS 200.50</strain>
    </source>
</reference>
<comment type="caution">
    <text evidence="1">The sequence shown here is derived from an EMBL/GenBank/DDBJ whole genome shotgun (WGS) entry which is preliminary data.</text>
</comment>
<organism evidence="1 2">
    <name type="scientific">Dactylellina haptotyla (strain CBS 200.50)</name>
    <name type="common">Nematode-trapping fungus</name>
    <name type="synonym">Monacrosporium haptotylum</name>
    <dbReference type="NCBI Taxonomy" id="1284197"/>
    <lineage>
        <taxon>Eukaryota</taxon>
        <taxon>Fungi</taxon>
        <taxon>Dikarya</taxon>
        <taxon>Ascomycota</taxon>
        <taxon>Pezizomycotina</taxon>
        <taxon>Orbiliomycetes</taxon>
        <taxon>Orbiliales</taxon>
        <taxon>Orbiliaceae</taxon>
        <taxon>Dactylellina</taxon>
    </lineage>
</organism>